<dbReference type="OrthoDB" id="28480at4764"/>
<dbReference type="AlphaFoldDB" id="W4GE33"/>
<evidence type="ECO:0000313" key="1">
    <source>
        <dbReference type="EMBL" id="ETV77329.1"/>
    </source>
</evidence>
<dbReference type="VEuPathDB" id="FungiDB:H257_08775"/>
<sequence>MRYGEAADEDNDVQDANNELMDKVIEEAGDEAFRVLTNFTPNEFDIIWANKVQDDAQGCFTLTVLKHYQSWEKHAVDFDLKAPTLEKIVVKVV</sequence>
<proteinExistence type="predicted"/>
<dbReference type="GeneID" id="20810771"/>
<organism evidence="1">
    <name type="scientific">Aphanomyces astaci</name>
    <name type="common">Crayfish plague agent</name>
    <dbReference type="NCBI Taxonomy" id="112090"/>
    <lineage>
        <taxon>Eukaryota</taxon>
        <taxon>Sar</taxon>
        <taxon>Stramenopiles</taxon>
        <taxon>Oomycota</taxon>
        <taxon>Saprolegniomycetes</taxon>
        <taxon>Saprolegniales</taxon>
        <taxon>Verrucalvaceae</taxon>
        <taxon>Aphanomyces</taxon>
    </lineage>
</organism>
<accession>W4GE33</accession>
<name>W4GE33_APHAT</name>
<reference evidence="1" key="1">
    <citation type="submission" date="2013-12" db="EMBL/GenBank/DDBJ databases">
        <title>The Genome Sequence of Aphanomyces astaci APO3.</title>
        <authorList>
            <consortium name="The Broad Institute Genomics Platform"/>
            <person name="Russ C."/>
            <person name="Tyler B."/>
            <person name="van West P."/>
            <person name="Dieguez-Uribeondo J."/>
            <person name="Young S.K."/>
            <person name="Zeng Q."/>
            <person name="Gargeya S."/>
            <person name="Fitzgerald M."/>
            <person name="Abouelleil A."/>
            <person name="Alvarado L."/>
            <person name="Chapman S.B."/>
            <person name="Gainer-Dewar J."/>
            <person name="Goldberg J."/>
            <person name="Griggs A."/>
            <person name="Gujja S."/>
            <person name="Hansen M."/>
            <person name="Howarth C."/>
            <person name="Imamovic A."/>
            <person name="Ireland A."/>
            <person name="Larimer J."/>
            <person name="McCowan C."/>
            <person name="Murphy C."/>
            <person name="Pearson M."/>
            <person name="Poon T.W."/>
            <person name="Priest M."/>
            <person name="Roberts A."/>
            <person name="Saif S."/>
            <person name="Shea T."/>
            <person name="Sykes S."/>
            <person name="Wortman J."/>
            <person name="Nusbaum C."/>
            <person name="Birren B."/>
        </authorList>
    </citation>
    <scope>NUCLEOTIDE SEQUENCE [LARGE SCALE GENOMIC DNA]</scope>
    <source>
        <strain evidence="1">APO3</strain>
    </source>
</reference>
<gene>
    <name evidence="1" type="ORF">H257_08775</name>
</gene>
<dbReference type="EMBL" id="KI913133">
    <property type="protein sequence ID" value="ETV77329.1"/>
    <property type="molecule type" value="Genomic_DNA"/>
</dbReference>
<protein>
    <submittedName>
        <fullName evidence="1">Uncharacterized protein</fullName>
    </submittedName>
</protein>
<dbReference type="RefSeq" id="XP_009833116.1">
    <property type="nucleotide sequence ID" value="XM_009834814.1"/>
</dbReference>